<dbReference type="PRINTS" id="PR00111">
    <property type="entry name" value="ABHYDROLASE"/>
</dbReference>
<comment type="caution">
    <text evidence="2">The sequence shown here is derived from an EMBL/GenBank/DDBJ whole genome shotgun (WGS) entry which is preliminary data.</text>
</comment>
<dbReference type="Pfam" id="PF12697">
    <property type="entry name" value="Abhydrolase_6"/>
    <property type="match status" value="1"/>
</dbReference>
<protein>
    <recommendedName>
        <fullName evidence="1">AB hydrolase-1 domain-containing protein</fullName>
    </recommendedName>
</protein>
<evidence type="ECO:0000313" key="3">
    <source>
        <dbReference type="Proteomes" id="UP000030364"/>
    </source>
</evidence>
<dbReference type="OrthoDB" id="9805423at2"/>
<dbReference type="PRINTS" id="PR00412">
    <property type="entry name" value="EPOXHYDRLASE"/>
</dbReference>
<proteinExistence type="predicted"/>
<dbReference type="STRING" id="276.THFILI_07905"/>
<dbReference type="InterPro" id="IPR029058">
    <property type="entry name" value="AB_hydrolase_fold"/>
</dbReference>
<dbReference type="PANTHER" id="PTHR43194:SF2">
    <property type="entry name" value="PEROXISOMAL MEMBRANE PROTEIN LPX1"/>
    <property type="match status" value="1"/>
</dbReference>
<dbReference type="SUPFAM" id="SSF53474">
    <property type="entry name" value="alpha/beta-Hydrolases"/>
    <property type="match status" value="1"/>
</dbReference>
<dbReference type="Gene3D" id="3.40.50.1820">
    <property type="entry name" value="alpha/beta hydrolase"/>
    <property type="match status" value="1"/>
</dbReference>
<dbReference type="AlphaFoldDB" id="A0A0D6XCF8"/>
<dbReference type="InterPro" id="IPR000639">
    <property type="entry name" value="Epox_hydrolase-like"/>
</dbReference>
<sequence length="268" mass="28926">MRFEEKGSGRPVVFIHGNFASRAWWREVLSVFPSGSNSVFPSGSNSVFPSGSNQPPKGYRFLAVDLPGFGETPFQGESPTISGFAQAVLAFLEEEGLEPVLVGHSLGGAVAMEAAGQAPDRVRGLVLLDSAPPTGFPTPEAYYPLLESYRQDRQALRTALLGVIGRPPPYFEELVDQAQAMHPGHFTGNARALAEWKLTRVYPGPVLVVHGEKDPLVPLAMAEITRAFFPKARLHVLPGLGHSPQLEDPGGFLNVLEGFLEEVPWGSS</sequence>
<reference evidence="2 3" key="1">
    <citation type="journal article" date="2015" name="Genome Announc.">
        <title>Draft Genome Sequence of the Thermophile Thermus filiformis ATCC 43280, Producer of Carotenoid-(Di)glucoside-Branched Fatty Acid (Di)esters and Source of Hyperthermostable Enzymes of Biotechnological Interest.</title>
        <authorList>
            <person name="Mandelli F."/>
            <person name="Oliveira Ramires B."/>
            <person name="Couger M.B."/>
            <person name="Paixao D.A."/>
            <person name="Camilo C.M."/>
            <person name="Polikarpov I."/>
            <person name="Prade R."/>
            <person name="Riano-Pachon D.M."/>
            <person name="Squina F.M."/>
        </authorList>
    </citation>
    <scope>NUCLEOTIDE SEQUENCE [LARGE SCALE GENOMIC DNA]</scope>
    <source>
        <strain evidence="2 3">ATCC 43280</strain>
    </source>
</reference>
<accession>A0A0D6XCF8</accession>
<dbReference type="InterPro" id="IPR000073">
    <property type="entry name" value="AB_hydrolase_1"/>
</dbReference>
<keyword evidence="3" id="KW-1185">Reference proteome</keyword>
<gene>
    <name evidence="2" type="ORF">THFILI_07905</name>
</gene>
<evidence type="ECO:0000259" key="1">
    <source>
        <dbReference type="Pfam" id="PF12697"/>
    </source>
</evidence>
<dbReference type="EMBL" id="JPSL02000039">
    <property type="protein sequence ID" value="KIX84548.1"/>
    <property type="molecule type" value="Genomic_DNA"/>
</dbReference>
<dbReference type="PANTHER" id="PTHR43194">
    <property type="entry name" value="HYDROLASE ALPHA/BETA FOLD FAMILY"/>
    <property type="match status" value="1"/>
</dbReference>
<name>A0A0D6XCF8_THEFI</name>
<evidence type="ECO:0000313" key="2">
    <source>
        <dbReference type="EMBL" id="KIX84548.1"/>
    </source>
</evidence>
<dbReference type="InterPro" id="IPR050228">
    <property type="entry name" value="Carboxylesterase_BioH"/>
</dbReference>
<dbReference type="GO" id="GO:0003824">
    <property type="term" value="F:catalytic activity"/>
    <property type="evidence" value="ECO:0007669"/>
    <property type="project" value="InterPro"/>
</dbReference>
<dbReference type="Proteomes" id="UP000030364">
    <property type="component" value="Unassembled WGS sequence"/>
</dbReference>
<dbReference type="RefSeq" id="WP_038064705.1">
    <property type="nucleotide sequence ID" value="NZ_JPSL02000039.1"/>
</dbReference>
<organism evidence="2 3">
    <name type="scientific">Thermus filiformis</name>
    <dbReference type="NCBI Taxonomy" id="276"/>
    <lineage>
        <taxon>Bacteria</taxon>
        <taxon>Thermotogati</taxon>
        <taxon>Deinococcota</taxon>
        <taxon>Deinococci</taxon>
        <taxon>Thermales</taxon>
        <taxon>Thermaceae</taxon>
        <taxon>Thermus</taxon>
    </lineage>
</organism>
<feature type="domain" description="AB hydrolase-1" evidence="1">
    <location>
        <begin position="12"/>
        <end position="252"/>
    </location>
</feature>